<dbReference type="AlphaFoldDB" id="A0AAE0IFR6"/>
<protein>
    <submittedName>
        <fullName evidence="1">Uncharacterized protein</fullName>
    </submittedName>
</protein>
<dbReference type="EMBL" id="JAUEPO010000004">
    <property type="protein sequence ID" value="KAK3324251.1"/>
    <property type="molecule type" value="Genomic_DNA"/>
</dbReference>
<organism evidence="1 2">
    <name type="scientific">Cercophora scortea</name>
    <dbReference type="NCBI Taxonomy" id="314031"/>
    <lineage>
        <taxon>Eukaryota</taxon>
        <taxon>Fungi</taxon>
        <taxon>Dikarya</taxon>
        <taxon>Ascomycota</taxon>
        <taxon>Pezizomycotina</taxon>
        <taxon>Sordariomycetes</taxon>
        <taxon>Sordariomycetidae</taxon>
        <taxon>Sordariales</taxon>
        <taxon>Lasiosphaeriaceae</taxon>
        <taxon>Cercophora</taxon>
    </lineage>
</organism>
<evidence type="ECO:0000313" key="1">
    <source>
        <dbReference type="EMBL" id="KAK3324251.1"/>
    </source>
</evidence>
<keyword evidence="2" id="KW-1185">Reference proteome</keyword>
<dbReference type="Proteomes" id="UP001286456">
    <property type="component" value="Unassembled WGS sequence"/>
</dbReference>
<comment type="caution">
    <text evidence="1">The sequence shown here is derived from an EMBL/GenBank/DDBJ whole genome shotgun (WGS) entry which is preliminary data.</text>
</comment>
<reference evidence="1" key="2">
    <citation type="submission" date="2023-06" db="EMBL/GenBank/DDBJ databases">
        <authorList>
            <consortium name="Lawrence Berkeley National Laboratory"/>
            <person name="Haridas S."/>
            <person name="Hensen N."/>
            <person name="Bonometti L."/>
            <person name="Westerberg I."/>
            <person name="Brannstrom I.O."/>
            <person name="Guillou S."/>
            <person name="Cros-Aarteil S."/>
            <person name="Calhoun S."/>
            <person name="Kuo A."/>
            <person name="Mondo S."/>
            <person name="Pangilinan J."/>
            <person name="Riley R."/>
            <person name="Labutti K."/>
            <person name="Andreopoulos B."/>
            <person name="Lipzen A."/>
            <person name="Chen C."/>
            <person name="Yanf M."/>
            <person name="Daum C."/>
            <person name="Ng V."/>
            <person name="Clum A."/>
            <person name="Steindorff A."/>
            <person name="Ohm R."/>
            <person name="Martin F."/>
            <person name="Silar P."/>
            <person name="Natvig D."/>
            <person name="Lalanne C."/>
            <person name="Gautier V."/>
            <person name="Ament-Velasquez S.L."/>
            <person name="Kruys A."/>
            <person name="Hutchinson M.I."/>
            <person name="Powell A.J."/>
            <person name="Barry K."/>
            <person name="Miller A.N."/>
            <person name="Grigoriev I.V."/>
            <person name="Debuchy R."/>
            <person name="Gladieux P."/>
            <person name="Thoren M.H."/>
            <person name="Johannesson H."/>
        </authorList>
    </citation>
    <scope>NUCLEOTIDE SEQUENCE</scope>
    <source>
        <strain evidence="1">SMH4131-1</strain>
    </source>
</reference>
<evidence type="ECO:0000313" key="2">
    <source>
        <dbReference type="Proteomes" id="UP001286456"/>
    </source>
</evidence>
<accession>A0AAE0IFR6</accession>
<name>A0AAE0IFR6_9PEZI</name>
<proteinExistence type="predicted"/>
<sequence>MSLLQTYKGLSSKARLGVGAGLILWGAIGLKLSDTAEEKLGYTPTEEDKAALDRITPKVQVIDRRDNSSSSR</sequence>
<reference evidence="1" key="1">
    <citation type="journal article" date="2023" name="Mol. Phylogenet. Evol.">
        <title>Genome-scale phylogeny and comparative genomics of the fungal order Sordariales.</title>
        <authorList>
            <person name="Hensen N."/>
            <person name="Bonometti L."/>
            <person name="Westerberg I."/>
            <person name="Brannstrom I.O."/>
            <person name="Guillou S."/>
            <person name="Cros-Aarteil S."/>
            <person name="Calhoun S."/>
            <person name="Haridas S."/>
            <person name="Kuo A."/>
            <person name="Mondo S."/>
            <person name="Pangilinan J."/>
            <person name="Riley R."/>
            <person name="LaButti K."/>
            <person name="Andreopoulos B."/>
            <person name="Lipzen A."/>
            <person name="Chen C."/>
            <person name="Yan M."/>
            <person name="Daum C."/>
            <person name="Ng V."/>
            <person name="Clum A."/>
            <person name="Steindorff A."/>
            <person name="Ohm R.A."/>
            <person name="Martin F."/>
            <person name="Silar P."/>
            <person name="Natvig D.O."/>
            <person name="Lalanne C."/>
            <person name="Gautier V."/>
            <person name="Ament-Velasquez S.L."/>
            <person name="Kruys A."/>
            <person name="Hutchinson M.I."/>
            <person name="Powell A.J."/>
            <person name="Barry K."/>
            <person name="Miller A.N."/>
            <person name="Grigoriev I.V."/>
            <person name="Debuchy R."/>
            <person name="Gladieux P."/>
            <person name="Hiltunen Thoren M."/>
            <person name="Johannesson H."/>
        </authorList>
    </citation>
    <scope>NUCLEOTIDE SEQUENCE</scope>
    <source>
        <strain evidence="1">SMH4131-1</strain>
    </source>
</reference>
<gene>
    <name evidence="1" type="ORF">B0T19DRAFT_226563</name>
</gene>